<dbReference type="EMBL" id="JXJN01023219">
    <property type="status" value="NOT_ANNOTATED_CDS"/>
    <property type="molecule type" value="Genomic_DNA"/>
</dbReference>
<name>A0A1B0BZN3_9MUSC</name>
<reference evidence="2" key="1">
    <citation type="submission" date="2015-01" db="EMBL/GenBank/DDBJ databases">
        <authorList>
            <person name="Aksoy S."/>
            <person name="Warren W."/>
            <person name="Wilson R.K."/>
        </authorList>
    </citation>
    <scope>NUCLEOTIDE SEQUENCE [LARGE SCALE GENOMIC DNA]</scope>
    <source>
        <strain evidence="2">IAEA</strain>
    </source>
</reference>
<dbReference type="VEuPathDB" id="VectorBase:GPPI045247"/>
<reference evidence="1" key="2">
    <citation type="submission" date="2020-05" db="UniProtKB">
        <authorList>
            <consortium name="EnsemblMetazoa"/>
        </authorList>
    </citation>
    <scope>IDENTIFICATION</scope>
    <source>
        <strain evidence="1">IAEA</strain>
    </source>
</reference>
<proteinExistence type="predicted"/>
<protein>
    <submittedName>
        <fullName evidence="1">Uncharacterized protein</fullName>
    </submittedName>
</protein>
<organism evidence="1 2">
    <name type="scientific">Glossina palpalis gambiensis</name>
    <dbReference type="NCBI Taxonomy" id="67801"/>
    <lineage>
        <taxon>Eukaryota</taxon>
        <taxon>Metazoa</taxon>
        <taxon>Ecdysozoa</taxon>
        <taxon>Arthropoda</taxon>
        <taxon>Hexapoda</taxon>
        <taxon>Insecta</taxon>
        <taxon>Pterygota</taxon>
        <taxon>Neoptera</taxon>
        <taxon>Endopterygota</taxon>
        <taxon>Diptera</taxon>
        <taxon>Brachycera</taxon>
        <taxon>Muscomorpha</taxon>
        <taxon>Hippoboscoidea</taxon>
        <taxon>Glossinidae</taxon>
        <taxon>Glossina</taxon>
    </lineage>
</organism>
<dbReference type="Proteomes" id="UP000092460">
    <property type="component" value="Unassembled WGS sequence"/>
</dbReference>
<accession>A0A1B0BZN3</accession>
<dbReference type="AlphaFoldDB" id="A0A1B0BZN3"/>
<dbReference type="EnsemblMetazoa" id="GPPI045247-RA">
    <property type="protein sequence ID" value="GPPI045247-PA"/>
    <property type="gene ID" value="GPPI045247"/>
</dbReference>
<sequence length="96" mass="10832">KEEEKAFAKLGWKLDAISKALVDANNIAVNTLTAMALIPMEKPSLVRKHVQTEQFSVAPKAHAEKYDDFNICYRTHARMLFAVASLEIKIFILAKE</sequence>
<keyword evidence="2" id="KW-1185">Reference proteome</keyword>
<evidence type="ECO:0000313" key="1">
    <source>
        <dbReference type="EnsemblMetazoa" id="GPPI045247-PA"/>
    </source>
</evidence>
<evidence type="ECO:0000313" key="2">
    <source>
        <dbReference type="Proteomes" id="UP000092460"/>
    </source>
</evidence>